<dbReference type="OrthoDB" id="424402at2759"/>
<dbReference type="EMBL" id="CABFJX010000334">
    <property type="protein sequence ID" value="VTT71800.1"/>
    <property type="molecule type" value="Genomic_DNA"/>
</dbReference>
<dbReference type="AlphaFoldDB" id="A0A0I9XS61"/>
<reference evidence="2" key="1">
    <citation type="submission" date="2019-05" db="EMBL/GenBank/DDBJ databases">
        <authorList>
            <person name="Piombo E."/>
        </authorList>
    </citation>
    <scope>NUCLEOTIDE SEQUENCE</scope>
    <source>
        <strain evidence="2">C2S</strain>
    </source>
</reference>
<proteinExistence type="predicted"/>
<evidence type="ECO:0000313" key="3">
    <source>
        <dbReference type="Proteomes" id="UP000760494"/>
    </source>
</evidence>
<accession>A0A0I9XS61</accession>
<feature type="region of interest" description="Disordered" evidence="1">
    <location>
        <begin position="1"/>
        <end position="40"/>
    </location>
</feature>
<dbReference type="eggNOG" id="ENOG502SW4P">
    <property type="taxonomic scope" value="Eukaryota"/>
</dbReference>
<name>A0A0I9XS61_FUSFU</name>
<comment type="caution">
    <text evidence="2">The sequence shown here is derived from an EMBL/GenBank/DDBJ whole genome shotgun (WGS) entry which is preliminary data.</text>
</comment>
<organism evidence="2 3">
    <name type="scientific">Fusarium fujikuroi</name>
    <name type="common">Bakanae and foot rot disease fungus</name>
    <name type="synonym">Gibberella fujikuroi</name>
    <dbReference type="NCBI Taxonomy" id="5127"/>
    <lineage>
        <taxon>Eukaryota</taxon>
        <taxon>Fungi</taxon>
        <taxon>Dikarya</taxon>
        <taxon>Ascomycota</taxon>
        <taxon>Pezizomycotina</taxon>
        <taxon>Sordariomycetes</taxon>
        <taxon>Hypocreomycetidae</taxon>
        <taxon>Hypocreales</taxon>
        <taxon>Nectriaceae</taxon>
        <taxon>Fusarium</taxon>
        <taxon>Fusarium fujikuroi species complex</taxon>
    </lineage>
</organism>
<gene>
    <name evidence="2" type="ORF">C2S_1492</name>
</gene>
<evidence type="ECO:0000256" key="1">
    <source>
        <dbReference type="SAM" id="MobiDB-lite"/>
    </source>
</evidence>
<sequence>MPIATSNHVSGKRKPDTNVSNETHLTKRPRNNEPKTPTPALLAPHETIIAELNSKYDILPASVISSTKIKKRIMQVANHIMTQGDRSPVALLYARTADVCKLITVVEKCKRIVTEEGKAYYQYNQLFDQPEKSKSKDIIEETILEKNIQEDNDSDNDDFEVMHSRFEGAVLPQPSPRSVKSLRVFISTVPIQELKIKKGVTVQSGTAKQA</sequence>
<dbReference type="Proteomes" id="UP000760494">
    <property type="component" value="Unassembled WGS sequence"/>
</dbReference>
<evidence type="ECO:0000313" key="2">
    <source>
        <dbReference type="EMBL" id="VTT71800.1"/>
    </source>
</evidence>
<evidence type="ECO:0008006" key="4">
    <source>
        <dbReference type="Google" id="ProtNLM"/>
    </source>
</evidence>
<protein>
    <recommendedName>
        <fullName evidence="4">DNA/RNA-binding protein Alba-like domain-containing protein</fullName>
    </recommendedName>
</protein>